<organism evidence="1 2">
    <name type="scientific">Tritrichomonas musculus</name>
    <dbReference type="NCBI Taxonomy" id="1915356"/>
    <lineage>
        <taxon>Eukaryota</taxon>
        <taxon>Metamonada</taxon>
        <taxon>Parabasalia</taxon>
        <taxon>Tritrichomonadida</taxon>
        <taxon>Tritrichomonadidae</taxon>
        <taxon>Tritrichomonas</taxon>
    </lineage>
</organism>
<proteinExistence type="predicted"/>
<protein>
    <recommendedName>
        <fullName evidence="3">F5/8 type C domain-containing protein</fullName>
    </recommendedName>
</protein>
<reference evidence="1 2" key="1">
    <citation type="submission" date="2024-04" db="EMBL/GenBank/DDBJ databases">
        <title>Tritrichomonas musculus Genome.</title>
        <authorList>
            <person name="Alves-Ferreira E."/>
            <person name="Grigg M."/>
            <person name="Lorenzi H."/>
            <person name="Galac M."/>
        </authorList>
    </citation>
    <scope>NUCLEOTIDE SEQUENCE [LARGE SCALE GENOMIC DNA]</scope>
    <source>
        <strain evidence="1 2">EAF2021</strain>
    </source>
</reference>
<name>A0ABR2KWC3_9EUKA</name>
<evidence type="ECO:0000313" key="2">
    <source>
        <dbReference type="Proteomes" id="UP001470230"/>
    </source>
</evidence>
<dbReference type="Gene3D" id="2.60.120.260">
    <property type="entry name" value="Galactose-binding domain-like"/>
    <property type="match status" value="2"/>
</dbReference>
<comment type="caution">
    <text evidence="1">The sequence shown here is derived from an EMBL/GenBank/DDBJ whole genome shotgun (WGS) entry which is preliminary data.</text>
</comment>
<keyword evidence="2" id="KW-1185">Reference proteome</keyword>
<sequence>MSFTIAPNYNESGILDRLSHEQKSVYDPLYVASTSSCDPYNLLDPDTRDIFYTTGNHEYFEFELENPITINGVKIYSFSQFFPRSFDIKIDGEIVASIKDAKELNGKNQMMKVEIEPRECHKIRIITTGPNWDKGAKNVIYKRVELTSPDAKYKKGVFTTLLQEHEGNDPHRCGVHIAASNFDFNSFVSVEAKYCIITVPEDDSWFQVELTKGSATVDAIRLRRCNPGKLKSFKIIATDDVNKTTDQWVKLCEVNEQSEEKTPLVEVYKFDKSPSVKFIRLIQTGPNFENQLSLKFLHFDIFGTYTP</sequence>
<gene>
    <name evidence="1" type="ORF">M9Y10_023867</name>
</gene>
<evidence type="ECO:0008006" key="3">
    <source>
        <dbReference type="Google" id="ProtNLM"/>
    </source>
</evidence>
<dbReference type="Proteomes" id="UP001470230">
    <property type="component" value="Unassembled WGS sequence"/>
</dbReference>
<evidence type="ECO:0000313" key="1">
    <source>
        <dbReference type="EMBL" id="KAK8895404.1"/>
    </source>
</evidence>
<dbReference type="EMBL" id="JAPFFF010000003">
    <property type="protein sequence ID" value="KAK8895404.1"/>
    <property type="molecule type" value="Genomic_DNA"/>
</dbReference>
<accession>A0ABR2KWC3</accession>